<evidence type="ECO:0000313" key="1">
    <source>
        <dbReference type="EMBL" id="SPV11617.1"/>
    </source>
</evidence>
<sequence length="87" mass="9885">MSEPTPFQRLINEGRAAQHSCDEVFGYWQGHEIWVRYETSPGLGGWYITVKHPDGGYLYDGWWNNCSASVEQAVAEAFRGACLLEDE</sequence>
<dbReference type="Proteomes" id="UP000250416">
    <property type="component" value="Unassembled WGS sequence"/>
</dbReference>
<evidence type="ECO:0000313" key="2">
    <source>
        <dbReference type="Proteomes" id="UP000250416"/>
    </source>
</evidence>
<reference evidence="1 2" key="1">
    <citation type="submission" date="2018-06" db="EMBL/GenBank/DDBJ databases">
        <authorList>
            <consortium name="Pathogen Informatics"/>
            <person name="Doyle S."/>
        </authorList>
    </citation>
    <scope>NUCLEOTIDE SEQUENCE [LARGE SCALE GENOMIC DNA]</scope>
    <source>
        <strain evidence="1 2">NCTC10661</strain>
    </source>
</reference>
<comment type="caution">
    <text evidence="1">The sequence shown here is derived from an EMBL/GenBank/DDBJ whole genome shotgun (WGS) entry which is preliminary data.</text>
</comment>
<organism evidence="1 2">
    <name type="scientific">Burkholderia cepacia</name>
    <name type="common">Pseudomonas cepacia</name>
    <dbReference type="NCBI Taxonomy" id="292"/>
    <lineage>
        <taxon>Bacteria</taxon>
        <taxon>Pseudomonadati</taxon>
        <taxon>Pseudomonadota</taxon>
        <taxon>Betaproteobacteria</taxon>
        <taxon>Burkholderiales</taxon>
        <taxon>Burkholderiaceae</taxon>
        <taxon>Burkholderia</taxon>
        <taxon>Burkholderia cepacia complex</taxon>
    </lineage>
</organism>
<dbReference type="RefSeq" id="WP_111996828.1">
    <property type="nucleotide sequence ID" value="NZ_UARD01000001.1"/>
</dbReference>
<gene>
    <name evidence="1" type="ORF">NCTC10661_00212</name>
</gene>
<dbReference type="EMBL" id="UARD01000001">
    <property type="protein sequence ID" value="SPV11617.1"/>
    <property type="molecule type" value="Genomic_DNA"/>
</dbReference>
<dbReference type="AlphaFoldDB" id="A0AAE8N9Q5"/>
<name>A0AAE8N9Q5_BURCE</name>
<proteinExistence type="predicted"/>
<protein>
    <submittedName>
        <fullName evidence="1">Uncharacterized protein</fullName>
    </submittedName>
</protein>
<accession>A0AAE8N9Q5</accession>